<protein>
    <submittedName>
        <fullName evidence="1">Uncharacterized protein</fullName>
    </submittedName>
</protein>
<evidence type="ECO:0000313" key="2">
    <source>
        <dbReference type="Proteomes" id="UP000003179"/>
    </source>
</evidence>
<accession>A0ABN0C4W5</accession>
<evidence type="ECO:0000313" key="1">
    <source>
        <dbReference type="EMBL" id="EFS92305.1"/>
    </source>
</evidence>
<dbReference type="Proteomes" id="UP000003179">
    <property type="component" value="Unassembled WGS sequence"/>
</dbReference>
<gene>
    <name evidence="1" type="ORF">HMPREF9607_01648</name>
</gene>
<name>A0ABN0C4W5_9ACTN</name>
<reference evidence="1" key="1">
    <citation type="submission" date="2010-08" db="EMBL/GenBank/DDBJ databases">
        <authorList>
            <person name="Weinstock G."/>
            <person name="Sodergren E."/>
            <person name="Clifton S."/>
            <person name="Fulton L."/>
            <person name="Fulton B."/>
            <person name="Courtney L."/>
            <person name="Fronick C."/>
            <person name="Harrison M."/>
            <person name="Strong C."/>
            <person name="Farmer C."/>
            <person name="Delahaunty K."/>
            <person name="Markovic C."/>
            <person name="Hall O."/>
            <person name="Minx P."/>
            <person name="Tomlinson C."/>
            <person name="Mitreva M."/>
            <person name="Hou S."/>
            <person name="Chen J."/>
            <person name="Wollam A."/>
            <person name="Pepin K.H."/>
            <person name="Johnson M."/>
            <person name="Bhonagiri V."/>
            <person name="Zhang X."/>
            <person name="Suruliraj S."/>
            <person name="Warren W."/>
            <person name="Chinwalla A."/>
            <person name="Mardis E.R."/>
            <person name="Wilson R.K."/>
        </authorList>
    </citation>
    <scope>NUCLEOTIDE SEQUENCE [LARGE SCALE GENOMIC DNA]</scope>
    <source>
        <strain evidence="1">HL044PA1</strain>
    </source>
</reference>
<sequence>MRRRYSRILTAHWGISDKPSAQFSLGLCQGRELGPGVNHNNT</sequence>
<comment type="caution">
    <text evidence="1">The sequence shown here is derived from an EMBL/GenBank/DDBJ whole genome shotgun (WGS) entry which is preliminary data.</text>
</comment>
<proteinExistence type="predicted"/>
<organism evidence="1 2">
    <name type="scientific">Cutibacterium modestum HL044PA1</name>
    <dbReference type="NCBI Taxonomy" id="765109"/>
    <lineage>
        <taxon>Bacteria</taxon>
        <taxon>Bacillati</taxon>
        <taxon>Actinomycetota</taxon>
        <taxon>Actinomycetes</taxon>
        <taxon>Propionibacteriales</taxon>
        <taxon>Propionibacteriaceae</taxon>
        <taxon>Cutibacterium</taxon>
        <taxon>Cutibacterium modestum</taxon>
    </lineage>
</organism>
<keyword evidence="2" id="KW-1185">Reference proteome</keyword>
<dbReference type="EMBL" id="ADZU01000027">
    <property type="protein sequence ID" value="EFS92305.1"/>
    <property type="molecule type" value="Genomic_DNA"/>
</dbReference>